<sequence length="162" mass="17606">MSIAWLPLISLHILAAVLWIGGMLFLSLILAPLLRQTHDPSSFRLLFSAAARRFRSMVRLAIVILLGTGPLLLEIRGLSIMDPSTWPSVLLVKLTLVGLLLLFTLLHDLVLGPRVLRIGSQPVATRTAQDLFLLSVSRVVPRLALLIALAVLVAAAILARSI</sequence>
<reference evidence="7 8" key="1">
    <citation type="submission" date="2017-03" db="EMBL/GenBank/DDBJ databases">
        <authorList>
            <person name="Afonso C.L."/>
            <person name="Miller P.J."/>
            <person name="Scott M.A."/>
            <person name="Spackman E."/>
            <person name="Goraichik I."/>
            <person name="Dimitrov K.M."/>
            <person name="Suarez D.L."/>
            <person name="Swayne D.E."/>
        </authorList>
    </citation>
    <scope>NUCLEOTIDE SEQUENCE [LARGE SCALE GENOMIC DNA]</scope>
    <source>
        <strain evidence="7">Genome sequencing of Nitrospira japonica strain NJ11</strain>
    </source>
</reference>
<feature type="transmembrane region" description="Helical" evidence="5">
    <location>
        <begin position="139"/>
        <end position="159"/>
    </location>
</feature>
<evidence type="ECO:0000256" key="2">
    <source>
        <dbReference type="ARBA" id="ARBA00022692"/>
    </source>
</evidence>
<feature type="transmembrane region" description="Helical" evidence="5">
    <location>
        <begin position="85"/>
        <end position="106"/>
    </location>
</feature>
<protein>
    <recommendedName>
        <fullName evidence="6">TMEM205-like domain-containing protein</fullName>
    </recommendedName>
</protein>
<dbReference type="Pfam" id="PF13664">
    <property type="entry name" value="DUF4149"/>
    <property type="match status" value="1"/>
</dbReference>
<organism evidence="7 8">
    <name type="scientific">Nitrospira japonica</name>
    <dbReference type="NCBI Taxonomy" id="1325564"/>
    <lineage>
        <taxon>Bacteria</taxon>
        <taxon>Pseudomonadati</taxon>
        <taxon>Nitrospirota</taxon>
        <taxon>Nitrospiria</taxon>
        <taxon>Nitrospirales</taxon>
        <taxon>Nitrospiraceae</taxon>
        <taxon>Nitrospira</taxon>
    </lineage>
</organism>
<keyword evidence="8" id="KW-1185">Reference proteome</keyword>
<dbReference type="AlphaFoldDB" id="A0A1W1I2S1"/>
<feature type="transmembrane region" description="Helical" evidence="5">
    <location>
        <begin position="54"/>
        <end position="73"/>
    </location>
</feature>
<dbReference type="RefSeq" id="WP_080885834.1">
    <property type="nucleotide sequence ID" value="NZ_LT828648.1"/>
</dbReference>
<dbReference type="InterPro" id="IPR025423">
    <property type="entry name" value="TMEM205-like"/>
</dbReference>
<evidence type="ECO:0000313" key="8">
    <source>
        <dbReference type="Proteomes" id="UP000192042"/>
    </source>
</evidence>
<evidence type="ECO:0000256" key="1">
    <source>
        <dbReference type="ARBA" id="ARBA00004370"/>
    </source>
</evidence>
<comment type="subcellular location">
    <subcellularLocation>
        <location evidence="1">Membrane</location>
    </subcellularLocation>
</comment>
<gene>
    <name evidence="7" type="ORF">NSJP_1099</name>
</gene>
<feature type="domain" description="TMEM205-like" evidence="6">
    <location>
        <begin position="14"/>
        <end position="117"/>
    </location>
</feature>
<dbReference type="Proteomes" id="UP000192042">
    <property type="component" value="Chromosome I"/>
</dbReference>
<keyword evidence="3 5" id="KW-1133">Transmembrane helix</keyword>
<evidence type="ECO:0000259" key="6">
    <source>
        <dbReference type="Pfam" id="PF13664"/>
    </source>
</evidence>
<keyword evidence="2 5" id="KW-0812">Transmembrane</keyword>
<dbReference type="GO" id="GO:0016020">
    <property type="term" value="C:membrane"/>
    <property type="evidence" value="ECO:0007669"/>
    <property type="project" value="UniProtKB-SubCell"/>
</dbReference>
<keyword evidence="4 5" id="KW-0472">Membrane</keyword>
<dbReference type="OrthoDB" id="5515053at2"/>
<feature type="transmembrane region" description="Helical" evidence="5">
    <location>
        <begin position="12"/>
        <end position="34"/>
    </location>
</feature>
<evidence type="ECO:0000313" key="7">
    <source>
        <dbReference type="EMBL" id="SLM47271.1"/>
    </source>
</evidence>
<name>A0A1W1I2S1_9BACT</name>
<evidence type="ECO:0000256" key="3">
    <source>
        <dbReference type="ARBA" id="ARBA00022989"/>
    </source>
</evidence>
<evidence type="ECO:0000256" key="5">
    <source>
        <dbReference type="SAM" id="Phobius"/>
    </source>
</evidence>
<dbReference type="KEGG" id="nja:NSJP_1099"/>
<dbReference type="STRING" id="1325564.NSJP_1099"/>
<dbReference type="EMBL" id="LT828648">
    <property type="protein sequence ID" value="SLM47271.1"/>
    <property type="molecule type" value="Genomic_DNA"/>
</dbReference>
<accession>A0A1W1I2S1</accession>
<proteinExistence type="predicted"/>
<evidence type="ECO:0000256" key="4">
    <source>
        <dbReference type="ARBA" id="ARBA00023136"/>
    </source>
</evidence>